<evidence type="ECO:0000313" key="2">
    <source>
        <dbReference type="Ensembl" id="ENSCAFP00000067612.1"/>
    </source>
</evidence>
<sequence length="82" mass="9900">MMNNVEYLFMCLLAIWMPSLEKFLFVSSIFNWIIWFFDVELYQFFTYFEYWVFSGISYLTFLNLLPLCSCSCSFSFLSGHLC</sequence>
<reference evidence="2 3" key="1">
    <citation type="journal article" date="2005" name="Nature">
        <title>Genome sequence, comparative analysis and haplotype structure of the domestic dog.</title>
        <authorList>
            <consortium name="Broad Sequencing Platform"/>
            <person name="Lindblad-Toh K."/>
            <person name="Wade C.M."/>
            <person name="Mikkelsen T.S."/>
            <person name="Karlsson E.K."/>
            <person name="Jaffe D.B."/>
            <person name="Kamal M."/>
            <person name="Clamp M."/>
            <person name="Chang J.L."/>
            <person name="Kulbokas E.J. III"/>
            <person name="Zody M.C."/>
            <person name="Mauceli E."/>
            <person name="Xie X."/>
            <person name="Breen M."/>
            <person name="Wayne R.K."/>
            <person name="Ostrander E.A."/>
            <person name="Ponting C.P."/>
            <person name="Galibert F."/>
            <person name="Smith D.R."/>
            <person name="DeJong P.J."/>
            <person name="Kirkness E."/>
            <person name="Alvarez P."/>
            <person name="Biagi T."/>
            <person name="Brockman W."/>
            <person name="Butler J."/>
            <person name="Chin C.W."/>
            <person name="Cook A."/>
            <person name="Cuff J."/>
            <person name="Daly M.J."/>
            <person name="DeCaprio D."/>
            <person name="Gnerre S."/>
            <person name="Grabherr M."/>
            <person name="Kellis M."/>
            <person name="Kleber M."/>
            <person name="Bardeleben C."/>
            <person name="Goodstadt L."/>
            <person name="Heger A."/>
            <person name="Hitte C."/>
            <person name="Kim L."/>
            <person name="Koepfli K.P."/>
            <person name="Parker H.G."/>
            <person name="Pollinger J.P."/>
            <person name="Searle S.M."/>
            <person name="Sutter N.B."/>
            <person name="Thomas R."/>
            <person name="Webber C."/>
            <person name="Baldwin J."/>
            <person name="Abebe A."/>
            <person name="Abouelleil A."/>
            <person name="Aftuck L."/>
            <person name="Ait-Zahra M."/>
            <person name="Aldredge T."/>
            <person name="Allen N."/>
            <person name="An P."/>
            <person name="Anderson S."/>
            <person name="Antoine C."/>
            <person name="Arachchi H."/>
            <person name="Aslam A."/>
            <person name="Ayotte L."/>
            <person name="Bachantsang P."/>
            <person name="Barry A."/>
            <person name="Bayul T."/>
            <person name="Benamara M."/>
            <person name="Berlin A."/>
            <person name="Bessette D."/>
            <person name="Blitshteyn B."/>
            <person name="Bloom T."/>
            <person name="Blye J."/>
            <person name="Boguslavskiy L."/>
            <person name="Bonnet C."/>
            <person name="Boukhgalter B."/>
            <person name="Brown A."/>
            <person name="Cahill P."/>
            <person name="Calixte N."/>
            <person name="Camarata J."/>
            <person name="Cheshatsang Y."/>
            <person name="Chu J."/>
            <person name="Citroen M."/>
            <person name="Collymore A."/>
            <person name="Cooke P."/>
            <person name="Dawoe T."/>
            <person name="Daza R."/>
            <person name="Decktor K."/>
            <person name="DeGray S."/>
            <person name="Dhargay N."/>
            <person name="Dooley K."/>
            <person name="Dooley K."/>
            <person name="Dorje P."/>
            <person name="Dorjee K."/>
            <person name="Dorris L."/>
            <person name="Duffey N."/>
            <person name="Dupes A."/>
            <person name="Egbiremolen O."/>
            <person name="Elong R."/>
            <person name="Falk J."/>
            <person name="Farina A."/>
            <person name="Faro S."/>
            <person name="Ferguson D."/>
            <person name="Ferreira P."/>
            <person name="Fisher S."/>
            <person name="FitzGerald M."/>
            <person name="Foley K."/>
            <person name="Foley C."/>
            <person name="Franke A."/>
            <person name="Friedrich D."/>
            <person name="Gage D."/>
            <person name="Garber M."/>
            <person name="Gearin G."/>
            <person name="Giannoukos G."/>
            <person name="Goode T."/>
            <person name="Goyette A."/>
            <person name="Graham J."/>
            <person name="Grandbois E."/>
            <person name="Gyaltsen K."/>
            <person name="Hafez N."/>
            <person name="Hagopian D."/>
            <person name="Hagos B."/>
            <person name="Hall J."/>
            <person name="Healy C."/>
            <person name="Hegarty R."/>
            <person name="Honan T."/>
            <person name="Horn A."/>
            <person name="Houde N."/>
            <person name="Hughes L."/>
            <person name="Hunnicutt L."/>
            <person name="Husby M."/>
            <person name="Jester B."/>
            <person name="Jones C."/>
            <person name="Kamat A."/>
            <person name="Kanga B."/>
            <person name="Kells C."/>
            <person name="Khazanovich D."/>
            <person name="Kieu A.C."/>
            <person name="Kisner P."/>
            <person name="Kumar M."/>
            <person name="Lance K."/>
            <person name="Landers T."/>
            <person name="Lara M."/>
            <person name="Lee W."/>
            <person name="Leger J.P."/>
            <person name="Lennon N."/>
            <person name="Leuper L."/>
            <person name="LeVine S."/>
            <person name="Liu J."/>
            <person name="Liu X."/>
            <person name="Lokyitsang Y."/>
            <person name="Lokyitsang T."/>
            <person name="Lui A."/>
            <person name="Macdonald J."/>
            <person name="Major J."/>
            <person name="Marabella R."/>
            <person name="Maru K."/>
            <person name="Matthews C."/>
            <person name="McDonough S."/>
            <person name="Mehta T."/>
            <person name="Meldrim J."/>
            <person name="Melnikov A."/>
            <person name="Meneus L."/>
            <person name="Mihalev A."/>
            <person name="Mihova T."/>
            <person name="Miller K."/>
            <person name="Mittelman R."/>
            <person name="Mlenga V."/>
            <person name="Mulrain L."/>
            <person name="Munson G."/>
            <person name="Navidi A."/>
            <person name="Naylor J."/>
            <person name="Nguyen T."/>
            <person name="Nguyen N."/>
            <person name="Nguyen C."/>
            <person name="Nguyen T."/>
            <person name="Nicol R."/>
            <person name="Norbu N."/>
            <person name="Norbu C."/>
            <person name="Novod N."/>
            <person name="Nyima T."/>
            <person name="Olandt P."/>
            <person name="O'Neill B."/>
            <person name="O'Neill K."/>
            <person name="Osman S."/>
            <person name="Oyono L."/>
            <person name="Patti C."/>
            <person name="Perrin D."/>
            <person name="Phunkhang P."/>
            <person name="Pierre F."/>
            <person name="Priest M."/>
            <person name="Rachupka A."/>
            <person name="Raghuraman S."/>
            <person name="Rameau R."/>
            <person name="Ray V."/>
            <person name="Raymond C."/>
            <person name="Rege F."/>
            <person name="Rise C."/>
            <person name="Rogers J."/>
            <person name="Rogov P."/>
            <person name="Sahalie J."/>
            <person name="Settipalli S."/>
            <person name="Sharpe T."/>
            <person name="Shea T."/>
            <person name="Sheehan M."/>
            <person name="Sherpa N."/>
            <person name="Shi J."/>
            <person name="Shih D."/>
            <person name="Sloan J."/>
            <person name="Smith C."/>
            <person name="Sparrow T."/>
            <person name="Stalker J."/>
            <person name="Stange-Thomann N."/>
            <person name="Stavropoulos S."/>
            <person name="Stone C."/>
            <person name="Stone S."/>
            <person name="Sykes S."/>
            <person name="Tchuinga P."/>
            <person name="Tenzing P."/>
            <person name="Tesfaye S."/>
            <person name="Thoulutsang D."/>
            <person name="Thoulutsang Y."/>
            <person name="Topham K."/>
            <person name="Topping I."/>
            <person name="Tsamla T."/>
            <person name="Vassiliev H."/>
            <person name="Venkataraman V."/>
            <person name="Vo A."/>
            <person name="Wangchuk T."/>
            <person name="Wangdi T."/>
            <person name="Weiand M."/>
            <person name="Wilkinson J."/>
            <person name="Wilson A."/>
            <person name="Yadav S."/>
            <person name="Yang S."/>
            <person name="Yang X."/>
            <person name="Young G."/>
            <person name="Yu Q."/>
            <person name="Zainoun J."/>
            <person name="Zembek L."/>
            <person name="Zimmer A."/>
            <person name="Lander E.S."/>
        </authorList>
    </citation>
    <scope>NUCLEOTIDE SEQUENCE [LARGE SCALE GENOMIC DNA]</scope>
    <source>
        <strain evidence="2">Boxer</strain>
    </source>
</reference>
<keyword evidence="1" id="KW-0812">Transmembrane</keyword>
<reference evidence="2" key="2">
    <citation type="submission" date="2025-08" db="UniProtKB">
        <authorList>
            <consortium name="Ensembl"/>
        </authorList>
    </citation>
    <scope>IDENTIFICATION</scope>
</reference>
<keyword evidence="1" id="KW-1133">Transmembrane helix</keyword>
<evidence type="ECO:0000256" key="1">
    <source>
        <dbReference type="SAM" id="Phobius"/>
    </source>
</evidence>
<dbReference type="Ensembl" id="ENSCAFT00000107549.1">
    <property type="protein sequence ID" value="ENSCAFP00000067612.1"/>
    <property type="gene ID" value="ENSCAFG00000058767.1"/>
</dbReference>
<feature type="transmembrane region" description="Helical" evidence="1">
    <location>
        <begin position="55"/>
        <end position="77"/>
    </location>
</feature>
<evidence type="ECO:0000313" key="3">
    <source>
        <dbReference type="Proteomes" id="UP000002254"/>
    </source>
</evidence>
<dbReference type="AlphaFoldDB" id="A0A8P0PG16"/>
<proteinExistence type="predicted"/>
<dbReference type="Proteomes" id="UP000002254">
    <property type="component" value="Chromosome 19"/>
</dbReference>
<name>A0A8P0PG16_CANLF</name>
<organism evidence="2 3">
    <name type="scientific">Canis lupus familiaris</name>
    <name type="common">Dog</name>
    <name type="synonym">Canis familiaris</name>
    <dbReference type="NCBI Taxonomy" id="9615"/>
    <lineage>
        <taxon>Eukaryota</taxon>
        <taxon>Metazoa</taxon>
        <taxon>Chordata</taxon>
        <taxon>Craniata</taxon>
        <taxon>Vertebrata</taxon>
        <taxon>Euteleostomi</taxon>
        <taxon>Mammalia</taxon>
        <taxon>Eutheria</taxon>
        <taxon>Laurasiatheria</taxon>
        <taxon>Carnivora</taxon>
        <taxon>Caniformia</taxon>
        <taxon>Canidae</taxon>
        <taxon>Canis</taxon>
    </lineage>
</organism>
<protein>
    <submittedName>
        <fullName evidence="2">Uncharacterized protein</fullName>
    </submittedName>
</protein>
<feature type="transmembrane region" description="Helical" evidence="1">
    <location>
        <begin position="7"/>
        <end position="35"/>
    </location>
</feature>
<accession>A0A8P0PG16</accession>
<keyword evidence="1" id="KW-0472">Membrane</keyword>